<gene>
    <name evidence="1" type="ORF">PSON_ATCC_30995.1.T0150232</name>
</gene>
<sequence length="690" mass="81122">MNFIKGIFNKVVGTQQPLIEQEILDFVILGTIFKQDEAKYTKLSSNTEFVFDKLTNDEFDHILIVRLNRASKTYSNAISSKEGDLYFNISFFKSIYHSSLNDDIEEFSLDLIDIQGIKWSIRMHFFKNTKSDNLKIQNFKLYLSKLIWINKNKKALPKNLTELNDLITTKQSSKLEMHILVQQKQMKKSLKKVDRSILSQVTSRNRQDKEIVGDVINYFLQQDIDSIKQIYAGKLYVLYPELAEIRLINPLVIMALNIISKTECRMELYNQDRQLLLIQPLKDFISFEVDKDENYLSWVYFDGLNSIVLYFKFDILDGATSMAFILQKSRINMKQKKNLQLDTSTSSSFSQISTETTIIFNEIQQQQIQQIQQKKQKKYKYKDHLNTLKEGLKTTTNKKIIHNENDDLIILEDNTVLLLKNNKSIQINQQIKFDKTYYCKSLDKLVLYQQFSQELYLIELKTQTQETIKLNFKISDVCHYQKQFILLCNESLYIFNQDKSIEKKNQIIQNQKDSCQIVRCSVNGSIVIGTQQGLLYVFDNIKTMKQINIFDGLGDPIQDIILSTDEKFIIINNSQYIQYQQIVTKHQNGYQQKLDLKPFPIRVQLNPEDLILMGIFNFPNFQHVRIDNSNRVIAAQLENLQVIWNVEQIVNQQQNSYQIFILPEEVFDQSYREEDIIILSESTIYIRECD</sequence>
<evidence type="ECO:0000313" key="2">
    <source>
        <dbReference type="Proteomes" id="UP000692954"/>
    </source>
</evidence>
<dbReference type="InterPro" id="IPR040458">
    <property type="entry name" value="Vid27"/>
</dbReference>
<name>A0A8S1L0Q6_9CILI</name>
<dbReference type="PANTHER" id="PTHR31913:SF0">
    <property type="entry name" value="VACUOLAR IMPORT AND DEGRADATION PROTEIN 27"/>
    <property type="match status" value="1"/>
</dbReference>
<dbReference type="OrthoDB" id="296018at2759"/>
<keyword evidence="2" id="KW-1185">Reference proteome</keyword>
<dbReference type="EMBL" id="CAJJDN010000015">
    <property type="protein sequence ID" value="CAD8061298.1"/>
    <property type="molecule type" value="Genomic_DNA"/>
</dbReference>
<organism evidence="1 2">
    <name type="scientific">Paramecium sonneborni</name>
    <dbReference type="NCBI Taxonomy" id="65129"/>
    <lineage>
        <taxon>Eukaryota</taxon>
        <taxon>Sar</taxon>
        <taxon>Alveolata</taxon>
        <taxon>Ciliophora</taxon>
        <taxon>Intramacronucleata</taxon>
        <taxon>Oligohymenophorea</taxon>
        <taxon>Peniculida</taxon>
        <taxon>Parameciidae</taxon>
        <taxon>Paramecium</taxon>
    </lineage>
</organism>
<protein>
    <submittedName>
        <fullName evidence="1">Uncharacterized protein</fullName>
    </submittedName>
</protein>
<dbReference type="GO" id="GO:0005737">
    <property type="term" value="C:cytoplasm"/>
    <property type="evidence" value="ECO:0007669"/>
    <property type="project" value="TreeGrafter"/>
</dbReference>
<comment type="caution">
    <text evidence="1">The sequence shown here is derived from an EMBL/GenBank/DDBJ whole genome shotgun (WGS) entry which is preliminary data.</text>
</comment>
<reference evidence="1" key="1">
    <citation type="submission" date="2021-01" db="EMBL/GenBank/DDBJ databases">
        <authorList>
            <consortium name="Genoscope - CEA"/>
            <person name="William W."/>
        </authorList>
    </citation>
    <scope>NUCLEOTIDE SEQUENCE</scope>
</reference>
<dbReference type="Proteomes" id="UP000692954">
    <property type="component" value="Unassembled WGS sequence"/>
</dbReference>
<proteinExistence type="predicted"/>
<dbReference type="AlphaFoldDB" id="A0A8S1L0Q6"/>
<dbReference type="GO" id="GO:0005634">
    <property type="term" value="C:nucleus"/>
    <property type="evidence" value="ECO:0007669"/>
    <property type="project" value="TreeGrafter"/>
</dbReference>
<accession>A0A8S1L0Q6</accession>
<evidence type="ECO:0000313" key="1">
    <source>
        <dbReference type="EMBL" id="CAD8061298.1"/>
    </source>
</evidence>
<dbReference type="PANTHER" id="PTHR31913">
    <property type="entry name" value="VACUOLAR IMPORT AND DEGRADATION PROTEIN 27"/>
    <property type="match status" value="1"/>
</dbReference>